<evidence type="ECO:0000313" key="3">
    <source>
        <dbReference type="Proteomes" id="UP000276133"/>
    </source>
</evidence>
<keyword evidence="3" id="KW-1185">Reference proteome</keyword>
<feature type="chain" id="PRO_5017965569" evidence="1">
    <location>
        <begin position="23"/>
        <end position="120"/>
    </location>
</feature>
<sequence length="120" mass="13013">MKFFLIVALFLIPALICQEAEPEVSDLPAEENLENLEESVNEVEPVEVALPEATEGPKIVAVEMTSFVNQTSPVKGQTNETLGQEKDAEVNSKNLIGNSASFVSYQMVSILLTISAVVFV</sequence>
<dbReference type="AlphaFoldDB" id="A0A3M7T9W0"/>
<dbReference type="Proteomes" id="UP000276133">
    <property type="component" value="Unassembled WGS sequence"/>
</dbReference>
<reference evidence="2 3" key="1">
    <citation type="journal article" date="2018" name="Sci. Rep.">
        <title>Genomic signatures of local adaptation to the degree of environmental predictability in rotifers.</title>
        <authorList>
            <person name="Franch-Gras L."/>
            <person name="Hahn C."/>
            <person name="Garcia-Roger E.M."/>
            <person name="Carmona M.J."/>
            <person name="Serra M."/>
            <person name="Gomez A."/>
        </authorList>
    </citation>
    <scope>NUCLEOTIDE SEQUENCE [LARGE SCALE GENOMIC DNA]</scope>
    <source>
        <strain evidence="2">HYR1</strain>
    </source>
</reference>
<feature type="signal peptide" evidence="1">
    <location>
        <begin position="1"/>
        <end position="22"/>
    </location>
</feature>
<dbReference type="EMBL" id="REGN01000111">
    <property type="protein sequence ID" value="RNA44391.1"/>
    <property type="molecule type" value="Genomic_DNA"/>
</dbReference>
<comment type="caution">
    <text evidence="2">The sequence shown here is derived from an EMBL/GenBank/DDBJ whole genome shotgun (WGS) entry which is preliminary data.</text>
</comment>
<keyword evidence="1" id="KW-0732">Signal</keyword>
<protein>
    <submittedName>
        <fullName evidence="2">Uncharacterized protein</fullName>
    </submittedName>
</protein>
<evidence type="ECO:0000256" key="1">
    <source>
        <dbReference type="SAM" id="SignalP"/>
    </source>
</evidence>
<organism evidence="2 3">
    <name type="scientific">Brachionus plicatilis</name>
    <name type="common">Marine rotifer</name>
    <name type="synonym">Brachionus muelleri</name>
    <dbReference type="NCBI Taxonomy" id="10195"/>
    <lineage>
        <taxon>Eukaryota</taxon>
        <taxon>Metazoa</taxon>
        <taxon>Spiralia</taxon>
        <taxon>Gnathifera</taxon>
        <taxon>Rotifera</taxon>
        <taxon>Eurotatoria</taxon>
        <taxon>Monogononta</taxon>
        <taxon>Pseudotrocha</taxon>
        <taxon>Ploima</taxon>
        <taxon>Brachionidae</taxon>
        <taxon>Brachionus</taxon>
    </lineage>
</organism>
<accession>A0A3M7T9W0</accession>
<evidence type="ECO:0000313" key="2">
    <source>
        <dbReference type="EMBL" id="RNA44391.1"/>
    </source>
</evidence>
<proteinExistence type="predicted"/>
<gene>
    <name evidence="2" type="ORF">BpHYR1_047863</name>
</gene>
<name>A0A3M7T9W0_BRAPC</name>